<protein>
    <recommendedName>
        <fullName evidence="3">WW domain-containing protein</fullName>
    </recommendedName>
</protein>
<dbReference type="SUPFAM" id="SSF51045">
    <property type="entry name" value="WW domain"/>
    <property type="match status" value="1"/>
</dbReference>
<feature type="domain" description="WW" evidence="3">
    <location>
        <begin position="56"/>
        <end position="90"/>
    </location>
</feature>
<proteinExistence type="predicted"/>
<dbReference type="InterPro" id="IPR036020">
    <property type="entry name" value="WW_dom_sf"/>
</dbReference>
<comment type="subcellular location">
    <subcellularLocation>
        <location evidence="1">Cytoplasm</location>
    </subcellularLocation>
</comment>
<organism evidence="4 5">
    <name type="scientific">Camellia sinensis var. sinensis</name>
    <name type="common">China tea</name>
    <dbReference type="NCBI Taxonomy" id="542762"/>
    <lineage>
        <taxon>Eukaryota</taxon>
        <taxon>Viridiplantae</taxon>
        <taxon>Streptophyta</taxon>
        <taxon>Embryophyta</taxon>
        <taxon>Tracheophyta</taxon>
        <taxon>Spermatophyta</taxon>
        <taxon>Magnoliopsida</taxon>
        <taxon>eudicotyledons</taxon>
        <taxon>Gunneridae</taxon>
        <taxon>Pentapetalae</taxon>
        <taxon>asterids</taxon>
        <taxon>Ericales</taxon>
        <taxon>Theaceae</taxon>
        <taxon>Camellia</taxon>
    </lineage>
</organism>
<dbReference type="PANTHER" id="PTHR14791">
    <property type="entry name" value="BOMB/KIRA PROTEINS"/>
    <property type="match status" value="1"/>
</dbReference>
<comment type="caution">
    <text evidence="4">The sequence shown here is derived from an EMBL/GenBank/DDBJ whole genome shotgun (WGS) entry which is preliminary data.</text>
</comment>
<sequence>MVSFHKHLSPTQRKTITELDNLTKKRKYREDPQVDEEVFHNPISKSIFDTELNLETPLPLEWQQCLNIKSGEIHYYNVRTQKRTSNDPRMSPELPSSPGGHMSLDLELNLPCGSPSTKNLIGDNFDKNNSGSSSYNSGEAFLNCSENKKKNSGGLNRCPSWLEFELGDQSQTEMITRVCNKCYMLVMMCKSSPACPNCKFMHPPDQSPPNLFKRRFSLLC</sequence>
<dbReference type="PANTHER" id="PTHR14791:SF42">
    <property type="entry name" value="F16L1.2 PROTEIN"/>
    <property type="match status" value="1"/>
</dbReference>
<reference evidence="4 5" key="1">
    <citation type="journal article" date="2018" name="Proc. Natl. Acad. Sci. U.S.A.">
        <title>Draft genome sequence of Camellia sinensis var. sinensis provides insights into the evolution of the tea genome and tea quality.</title>
        <authorList>
            <person name="Wei C."/>
            <person name="Yang H."/>
            <person name="Wang S."/>
            <person name="Zhao J."/>
            <person name="Liu C."/>
            <person name="Gao L."/>
            <person name="Xia E."/>
            <person name="Lu Y."/>
            <person name="Tai Y."/>
            <person name="She G."/>
            <person name="Sun J."/>
            <person name="Cao H."/>
            <person name="Tong W."/>
            <person name="Gao Q."/>
            <person name="Li Y."/>
            <person name="Deng W."/>
            <person name="Jiang X."/>
            <person name="Wang W."/>
            <person name="Chen Q."/>
            <person name="Zhang S."/>
            <person name="Li H."/>
            <person name="Wu J."/>
            <person name="Wang P."/>
            <person name="Li P."/>
            <person name="Shi C."/>
            <person name="Zheng F."/>
            <person name="Jian J."/>
            <person name="Huang B."/>
            <person name="Shan D."/>
            <person name="Shi M."/>
            <person name="Fang C."/>
            <person name="Yue Y."/>
            <person name="Li F."/>
            <person name="Li D."/>
            <person name="Wei S."/>
            <person name="Han B."/>
            <person name="Jiang C."/>
            <person name="Yin Y."/>
            <person name="Xia T."/>
            <person name="Zhang Z."/>
            <person name="Bennetzen J.L."/>
            <person name="Zhao S."/>
            <person name="Wan X."/>
        </authorList>
    </citation>
    <scope>NUCLEOTIDE SEQUENCE [LARGE SCALE GENOMIC DNA]</scope>
    <source>
        <strain evidence="5">cv. Shuchazao</strain>
        <tissue evidence="4">Leaf</tissue>
    </source>
</reference>
<evidence type="ECO:0000313" key="4">
    <source>
        <dbReference type="EMBL" id="THG12679.1"/>
    </source>
</evidence>
<dbReference type="InterPro" id="IPR051105">
    <property type="entry name" value="WWC/KIBRA_Hippo_Reg"/>
</dbReference>
<gene>
    <name evidence="4" type="ORF">TEA_026806</name>
</gene>
<keyword evidence="5" id="KW-1185">Reference proteome</keyword>
<evidence type="ECO:0000259" key="3">
    <source>
        <dbReference type="PROSITE" id="PS50020"/>
    </source>
</evidence>
<dbReference type="GO" id="GO:0005737">
    <property type="term" value="C:cytoplasm"/>
    <property type="evidence" value="ECO:0007669"/>
    <property type="project" value="UniProtKB-SubCell"/>
</dbReference>
<evidence type="ECO:0000256" key="2">
    <source>
        <dbReference type="ARBA" id="ARBA00022490"/>
    </source>
</evidence>
<evidence type="ECO:0000256" key="1">
    <source>
        <dbReference type="ARBA" id="ARBA00004496"/>
    </source>
</evidence>
<keyword evidence="2" id="KW-0963">Cytoplasm</keyword>
<dbReference type="PROSITE" id="PS50020">
    <property type="entry name" value="WW_DOMAIN_2"/>
    <property type="match status" value="1"/>
</dbReference>
<name>A0A4S4E974_CAMSN</name>
<dbReference type="InterPro" id="IPR001202">
    <property type="entry name" value="WW_dom"/>
</dbReference>
<dbReference type="AlphaFoldDB" id="A0A4S4E974"/>
<accession>A0A4S4E974</accession>
<dbReference type="EMBL" id="SDRB02006393">
    <property type="protein sequence ID" value="THG12679.1"/>
    <property type="molecule type" value="Genomic_DNA"/>
</dbReference>
<evidence type="ECO:0000313" key="5">
    <source>
        <dbReference type="Proteomes" id="UP000306102"/>
    </source>
</evidence>
<dbReference type="Proteomes" id="UP000306102">
    <property type="component" value="Unassembled WGS sequence"/>
</dbReference>